<dbReference type="AlphaFoldDB" id="A0A4Q0YXR5"/>
<dbReference type="OrthoDB" id="9797178at2"/>
<gene>
    <name evidence="2" type="ORF">CS022_07405</name>
</gene>
<proteinExistence type="predicted"/>
<accession>A0A4Q0YXR5</accession>
<dbReference type="PROSITE" id="PS51186">
    <property type="entry name" value="GNAT"/>
    <property type="match status" value="1"/>
</dbReference>
<dbReference type="EMBL" id="PEIB01000006">
    <property type="protein sequence ID" value="RXJ73861.1"/>
    <property type="molecule type" value="Genomic_DNA"/>
</dbReference>
<feature type="domain" description="N-acetyltransferase" evidence="1">
    <location>
        <begin position="1"/>
        <end position="147"/>
    </location>
</feature>
<keyword evidence="2" id="KW-0808">Transferase</keyword>
<keyword evidence="3" id="KW-1185">Reference proteome</keyword>
<dbReference type="CDD" id="cd04301">
    <property type="entry name" value="NAT_SF"/>
    <property type="match status" value="1"/>
</dbReference>
<evidence type="ECO:0000313" key="3">
    <source>
        <dbReference type="Proteomes" id="UP000290287"/>
    </source>
</evidence>
<dbReference type="InterPro" id="IPR016181">
    <property type="entry name" value="Acyl_CoA_acyltransferase"/>
</dbReference>
<dbReference type="SUPFAM" id="SSF55729">
    <property type="entry name" value="Acyl-CoA N-acyltransferases (Nat)"/>
    <property type="match status" value="1"/>
</dbReference>
<dbReference type="Pfam" id="PF13527">
    <property type="entry name" value="Acetyltransf_9"/>
    <property type="match status" value="1"/>
</dbReference>
<sequence>MLIRTEVPADILQIDRMLRQVFDTDAEAKLVMALRENGNNTLSLVACTDNGEIVGHIMFSPVMLEGEDLGWQALSPVSVLPGHQKKGIATKLINEGFEMLFELGYPACFVLGSPEFYGRFGFATAAKVGLSCQWPVPDTAFMAVELEPGSFSGKFGQISYCPEFAQF</sequence>
<protein>
    <submittedName>
        <fullName evidence="2">GNAT family N-acetyltransferase</fullName>
    </submittedName>
</protein>
<dbReference type="InterPro" id="IPR000182">
    <property type="entry name" value="GNAT_dom"/>
</dbReference>
<name>A0A4Q0YXR5_9GAMM</name>
<organism evidence="2 3">
    <name type="scientific">Veronia nyctiphanis</name>
    <dbReference type="NCBI Taxonomy" id="1278244"/>
    <lineage>
        <taxon>Bacteria</taxon>
        <taxon>Pseudomonadati</taxon>
        <taxon>Pseudomonadota</taxon>
        <taxon>Gammaproteobacteria</taxon>
        <taxon>Vibrionales</taxon>
        <taxon>Vibrionaceae</taxon>
        <taxon>Veronia</taxon>
    </lineage>
</organism>
<dbReference type="GO" id="GO:0016747">
    <property type="term" value="F:acyltransferase activity, transferring groups other than amino-acyl groups"/>
    <property type="evidence" value="ECO:0007669"/>
    <property type="project" value="InterPro"/>
</dbReference>
<dbReference type="Gene3D" id="3.40.630.30">
    <property type="match status" value="1"/>
</dbReference>
<dbReference type="RefSeq" id="WP_129121747.1">
    <property type="nucleotide sequence ID" value="NZ_PEIB01000006.1"/>
</dbReference>
<dbReference type="Proteomes" id="UP000290287">
    <property type="component" value="Unassembled WGS sequence"/>
</dbReference>
<comment type="caution">
    <text evidence="2">The sequence shown here is derived from an EMBL/GenBank/DDBJ whole genome shotgun (WGS) entry which is preliminary data.</text>
</comment>
<evidence type="ECO:0000259" key="1">
    <source>
        <dbReference type="PROSITE" id="PS51186"/>
    </source>
</evidence>
<evidence type="ECO:0000313" key="2">
    <source>
        <dbReference type="EMBL" id="RXJ73861.1"/>
    </source>
</evidence>
<reference evidence="2 3" key="1">
    <citation type="submission" date="2017-10" db="EMBL/GenBank/DDBJ databases">
        <title>Nyctiphanis sp. nov., isolated from the stomach of the euphausiid Nyctiphanes simplex (Hansen, 1911) in the Gulf of California.</title>
        <authorList>
            <person name="Gomez-Gil B."/>
            <person name="Aguilar-Mendez M."/>
            <person name="Lopez-Cortes A."/>
            <person name="Gomez-Gutierrez J."/>
            <person name="Roque A."/>
            <person name="Lang E."/>
            <person name="Gonzalez-Castillo A."/>
        </authorList>
    </citation>
    <scope>NUCLEOTIDE SEQUENCE [LARGE SCALE GENOMIC DNA]</scope>
    <source>
        <strain evidence="2 3">CAIM 600</strain>
    </source>
</reference>